<dbReference type="EMBL" id="HACA01006248">
    <property type="protein sequence ID" value="CDW23609.1"/>
    <property type="molecule type" value="Transcribed_RNA"/>
</dbReference>
<name>A0A0K2TC16_LEPSM</name>
<sequence length="55" mass="6768">VCRDTGVQRNRKNLFLLLLGHVRSAIFFKPYFEWFFLTTYIFVIYKSRNHKNKLQ</sequence>
<organism evidence="2">
    <name type="scientific">Lepeophtheirus salmonis</name>
    <name type="common">Salmon louse</name>
    <name type="synonym">Caligus salmonis</name>
    <dbReference type="NCBI Taxonomy" id="72036"/>
    <lineage>
        <taxon>Eukaryota</taxon>
        <taxon>Metazoa</taxon>
        <taxon>Ecdysozoa</taxon>
        <taxon>Arthropoda</taxon>
        <taxon>Crustacea</taxon>
        <taxon>Multicrustacea</taxon>
        <taxon>Hexanauplia</taxon>
        <taxon>Copepoda</taxon>
        <taxon>Siphonostomatoida</taxon>
        <taxon>Caligidae</taxon>
        <taxon>Lepeophtheirus</taxon>
    </lineage>
</organism>
<feature type="non-terminal residue" evidence="2">
    <location>
        <position position="1"/>
    </location>
</feature>
<accession>A0A0K2TC16</accession>
<evidence type="ECO:0000256" key="1">
    <source>
        <dbReference type="SAM" id="Phobius"/>
    </source>
</evidence>
<feature type="transmembrane region" description="Helical" evidence="1">
    <location>
        <begin position="26"/>
        <end position="45"/>
    </location>
</feature>
<evidence type="ECO:0000313" key="2">
    <source>
        <dbReference type="EMBL" id="CDW23609.1"/>
    </source>
</evidence>
<keyword evidence="1" id="KW-1133">Transmembrane helix</keyword>
<protein>
    <submittedName>
        <fullName evidence="2">Uncharacterized protein</fullName>
    </submittedName>
</protein>
<feature type="non-terminal residue" evidence="2">
    <location>
        <position position="55"/>
    </location>
</feature>
<keyword evidence="1" id="KW-0812">Transmembrane</keyword>
<dbReference type="AlphaFoldDB" id="A0A0K2TC16"/>
<reference evidence="2" key="1">
    <citation type="submission" date="2014-05" db="EMBL/GenBank/DDBJ databases">
        <authorList>
            <person name="Chronopoulou M."/>
        </authorList>
    </citation>
    <scope>NUCLEOTIDE SEQUENCE</scope>
    <source>
        <tissue evidence="2">Whole organism</tissue>
    </source>
</reference>
<keyword evidence="1" id="KW-0472">Membrane</keyword>
<proteinExistence type="predicted"/>